<sequence length="48" mass="5851">MITQWNILYRFLFFHFINQKNNMAKINKPTNIYSRLIYVYSTPVLGHT</sequence>
<reference evidence="1" key="2">
    <citation type="submission" date="2018-08" db="UniProtKB">
        <authorList>
            <consortium name="EnsemblPlants"/>
        </authorList>
    </citation>
    <scope>IDENTIFICATION</scope>
    <source>
        <strain evidence="1">Yugu1</strain>
    </source>
</reference>
<dbReference type="Gramene" id="KQL16116">
    <property type="protein sequence ID" value="KQL16116"/>
    <property type="gene ID" value="SETIT_025703mg"/>
</dbReference>
<protein>
    <submittedName>
        <fullName evidence="1">Uncharacterized protein</fullName>
    </submittedName>
</protein>
<dbReference type="Proteomes" id="UP000004995">
    <property type="component" value="Unassembled WGS sequence"/>
</dbReference>
<dbReference type="EMBL" id="AGNK02001852">
    <property type="status" value="NOT_ANNOTATED_CDS"/>
    <property type="molecule type" value="Genomic_DNA"/>
</dbReference>
<organism evidence="1 2">
    <name type="scientific">Setaria italica</name>
    <name type="common">Foxtail millet</name>
    <name type="synonym">Panicum italicum</name>
    <dbReference type="NCBI Taxonomy" id="4555"/>
    <lineage>
        <taxon>Eukaryota</taxon>
        <taxon>Viridiplantae</taxon>
        <taxon>Streptophyta</taxon>
        <taxon>Embryophyta</taxon>
        <taxon>Tracheophyta</taxon>
        <taxon>Spermatophyta</taxon>
        <taxon>Magnoliopsida</taxon>
        <taxon>Liliopsida</taxon>
        <taxon>Poales</taxon>
        <taxon>Poaceae</taxon>
        <taxon>PACMAD clade</taxon>
        <taxon>Panicoideae</taxon>
        <taxon>Panicodae</taxon>
        <taxon>Paniceae</taxon>
        <taxon>Cenchrinae</taxon>
        <taxon>Setaria</taxon>
    </lineage>
</organism>
<dbReference type="EnsemblPlants" id="KQL16116">
    <property type="protein sequence ID" value="KQL16116"/>
    <property type="gene ID" value="SETIT_025703mg"/>
</dbReference>
<keyword evidence="2" id="KW-1185">Reference proteome</keyword>
<accession>K3ZGK1</accession>
<evidence type="ECO:0000313" key="1">
    <source>
        <dbReference type="EnsemblPlants" id="KQL16116"/>
    </source>
</evidence>
<dbReference type="AlphaFoldDB" id="K3ZGK1"/>
<reference evidence="2" key="1">
    <citation type="journal article" date="2012" name="Nat. Biotechnol.">
        <title>Reference genome sequence of the model plant Setaria.</title>
        <authorList>
            <person name="Bennetzen J.L."/>
            <person name="Schmutz J."/>
            <person name="Wang H."/>
            <person name="Percifield R."/>
            <person name="Hawkins J."/>
            <person name="Pontaroli A.C."/>
            <person name="Estep M."/>
            <person name="Feng L."/>
            <person name="Vaughn J.N."/>
            <person name="Grimwood J."/>
            <person name="Jenkins J."/>
            <person name="Barry K."/>
            <person name="Lindquist E."/>
            <person name="Hellsten U."/>
            <person name="Deshpande S."/>
            <person name="Wang X."/>
            <person name="Wu X."/>
            <person name="Mitros T."/>
            <person name="Triplett J."/>
            <person name="Yang X."/>
            <person name="Ye C.Y."/>
            <person name="Mauro-Herrera M."/>
            <person name="Wang L."/>
            <person name="Li P."/>
            <person name="Sharma M."/>
            <person name="Sharma R."/>
            <person name="Ronald P.C."/>
            <person name="Panaud O."/>
            <person name="Kellogg E.A."/>
            <person name="Brutnell T.P."/>
            <person name="Doust A.N."/>
            <person name="Tuskan G.A."/>
            <person name="Rokhsar D."/>
            <person name="Devos K.M."/>
        </authorList>
    </citation>
    <scope>NUCLEOTIDE SEQUENCE [LARGE SCALE GENOMIC DNA]</scope>
    <source>
        <strain evidence="2">cv. Yugu1</strain>
    </source>
</reference>
<proteinExistence type="predicted"/>
<dbReference type="HOGENOM" id="CLU_3160909_0_0_1"/>
<dbReference type="InParanoid" id="K3ZGK1"/>
<name>K3ZGK1_SETIT</name>
<evidence type="ECO:0000313" key="2">
    <source>
        <dbReference type="Proteomes" id="UP000004995"/>
    </source>
</evidence>